<name>A0A934KNK2_9BACT</name>
<feature type="domain" description="LysM" evidence="1">
    <location>
        <begin position="52"/>
        <end position="101"/>
    </location>
</feature>
<dbReference type="EMBL" id="JAEKNN010000050">
    <property type="protein sequence ID" value="MBJ7609679.1"/>
    <property type="molecule type" value="Genomic_DNA"/>
</dbReference>
<dbReference type="AlphaFoldDB" id="A0A934KNK2"/>
<evidence type="ECO:0000259" key="1">
    <source>
        <dbReference type="PROSITE" id="PS51782"/>
    </source>
</evidence>
<sequence length="104" mass="11088">MINDFAPTMRRSRRPGWQRDPRVVLAGVVTAAAGFVFLGSNVYGAVNAGQPSPVQVHTGDSLWSIASSHYQAGDVRDHVDQIITLNHLAGDSITPGETLLLPAP</sequence>
<dbReference type="Gene3D" id="3.10.350.10">
    <property type="entry name" value="LysM domain"/>
    <property type="match status" value="1"/>
</dbReference>
<gene>
    <name evidence="2" type="ORF">JF887_09685</name>
</gene>
<evidence type="ECO:0000313" key="2">
    <source>
        <dbReference type="EMBL" id="MBJ7609679.1"/>
    </source>
</evidence>
<dbReference type="PROSITE" id="PS51782">
    <property type="entry name" value="LYSM"/>
    <property type="match status" value="1"/>
</dbReference>
<reference evidence="2 3" key="1">
    <citation type="submission" date="2020-10" db="EMBL/GenBank/DDBJ databases">
        <title>Ca. Dormibacterota MAGs.</title>
        <authorList>
            <person name="Montgomery K."/>
        </authorList>
    </citation>
    <scope>NUCLEOTIDE SEQUENCE [LARGE SCALE GENOMIC DNA]</scope>
    <source>
        <strain evidence="2">Mitchell_Peninsula_5</strain>
    </source>
</reference>
<dbReference type="CDD" id="cd00118">
    <property type="entry name" value="LysM"/>
    <property type="match status" value="1"/>
</dbReference>
<dbReference type="SMART" id="SM00257">
    <property type="entry name" value="LysM"/>
    <property type="match status" value="1"/>
</dbReference>
<dbReference type="InterPro" id="IPR018392">
    <property type="entry name" value="LysM"/>
</dbReference>
<organism evidence="2 3">
    <name type="scientific">Candidatus Amunia macphersoniae</name>
    <dbReference type="NCBI Taxonomy" id="3127014"/>
    <lineage>
        <taxon>Bacteria</taxon>
        <taxon>Bacillati</taxon>
        <taxon>Candidatus Dormiibacterota</taxon>
        <taxon>Candidatus Dormibacteria</taxon>
        <taxon>Candidatus Aeolococcales</taxon>
        <taxon>Candidatus Aeolococcaceae</taxon>
        <taxon>Candidatus Amunia</taxon>
    </lineage>
</organism>
<accession>A0A934KNK2</accession>
<comment type="caution">
    <text evidence="2">The sequence shown here is derived from an EMBL/GenBank/DDBJ whole genome shotgun (WGS) entry which is preliminary data.</text>
</comment>
<protein>
    <submittedName>
        <fullName evidence="2">LysM peptidoglycan-binding domain-containing protein</fullName>
    </submittedName>
</protein>
<evidence type="ECO:0000313" key="3">
    <source>
        <dbReference type="Proteomes" id="UP000614410"/>
    </source>
</evidence>
<dbReference type="InterPro" id="IPR036779">
    <property type="entry name" value="LysM_dom_sf"/>
</dbReference>
<dbReference type="SUPFAM" id="SSF54106">
    <property type="entry name" value="LysM domain"/>
    <property type="match status" value="1"/>
</dbReference>
<dbReference type="Proteomes" id="UP000614410">
    <property type="component" value="Unassembled WGS sequence"/>
</dbReference>
<dbReference type="Pfam" id="PF01476">
    <property type="entry name" value="LysM"/>
    <property type="match status" value="1"/>
</dbReference>
<proteinExistence type="predicted"/>